<comment type="caution">
    <text evidence="1">The sequence shown here is derived from an EMBL/GenBank/DDBJ whole genome shotgun (WGS) entry which is preliminary data.</text>
</comment>
<dbReference type="Proteomes" id="UP000601435">
    <property type="component" value="Unassembled WGS sequence"/>
</dbReference>
<proteinExistence type="predicted"/>
<evidence type="ECO:0000313" key="1">
    <source>
        <dbReference type="EMBL" id="CAE7208624.1"/>
    </source>
</evidence>
<evidence type="ECO:0000313" key="2">
    <source>
        <dbReference type="Proteomes" id="UP000601435"/>
    </source>
</evidence>
<dbReference type="EMBL" id="CAJNJA010006307">
    <property type="protein sequence ID" value="CAE7208624.1"/>
    <property type="molecule type" value="Genomic_DNA"/>
</dbReference>
<accession>A0A812JKX9</accession>
<reference evidence="1" key="1">
    <citation type="submission" date="2021-02" db="EMBL/GenBank/DDBJ databases">
        <authorList>
            <person name="Dougan E. K."/>
            <person name="Rhodes N."/>
            <person name="Thang M."/>
            <person name="Chan C."/>
        </authorList>
    </citation>
    <scope>NUCLEOTIDE SEQUENCE</scope>
</reference>
<dbReference type="OrthoDB" id="10438059at2759"/>
<dbReference type="AlphaFoldDB" id="A0A812JKX9"/>
<name>A0A812JKX9_9DINO</name>
<sequence length="69" mass="7954">MPLTGEANTAHQRKYMRKGRVKTYEKKWWKNSKVTAVVLPKLKMKQRNIAAIGDLELNFRPGGTDLNIL</sequence>
<keyword evidence="2" id="KW-1185">Reference proteome</keyword>
<protein>
    <submittedName>
        <fullName evidence="1">Uncharacterized protein</fullName>
    </submittedName>
</protein>
<organism evidence="1 2">
    <name type="scientific">Symbiodinium necroappetens</name>
    <dbReference type="NCBI Taxonomy" id="1628268"/>
    <lineage>
        <taxon>Eukaryota</taxon>
        <taxon>Sar</taxon>
        <taxon>Alveolata</taxon>
        <taxon>Dinophyceae</taxon>
        <taxon>Suessiales</taxon>
        <taxon>Symbiodiniaceae</taxon>
        <taxon>Symbiodinium</taxon>
    </lineage>
</organism>
<feature type="non-terminal residue" evidence="1">
    <location>
        <position position="1"/>
    </location>
</feature>
<gene>
    <name evidence="1" type="ORF">SNEC2469_LOCUS1959</name>
</gene>